<gene>
    <name evidence="2" type="ORF">E2562_008918</name>
</gene>
<name>A0A6G1D0K2_9ORYZ</name>
<dbReference type="AlphaFoldDB" id="A0A6G1D0K2"/>
<keyword evidence="1" id="KW-0472">Membrane</keyword>
<evidence type="ECO:0000313" key="3">
    <source>
        <dbReference type="Proteomes" id="UP000479710"/>
    </source>
</evidence>
<evidence type="ECO:0000256" key="1">
    <source>
        <dbReference type="SAM" id="Phobius"/>
    </source>
</evidence>
<comment type="caution">
    <text evidence="2">The sequence shown here is derived from an EMBL/GenBank/DDBJ whole genome shotgun (WGS) entry which is preliminary data.</text>
</comment>
<keyword evidence="3" id="KW-1185">Reference proteome</keyword>
<reference evidence="2 3" key="1">
    <citation type="submission" date="2019-11" db="EMBL/GenBank/DDBJ databases">
        <title>Whole genome sequence of Oryza granulata.</title>
        <authorList>
            <person name="Li W."/>
        </authorList>
    </citation>
    <scope>NUCLEOTIDE SEQUENCE [LARGE SCALE GENOMIC DNA]</scope>
    <source>
        <strain evidence="3">cv. Menghai</strain>
        <tissue evidence="2">Leaf</tissue>
    </source>
</reference>
<dbReference type="EMBL" id="SPHZ02000007">
    <property type="protein sequence ID" value="KAF0905890.1"/>
    <property type="molecule type" value="Genomic_DNA"/>
</dbReference>
<keyword evidence="1" id="KW-1133">Transmembrane helix</keyword>
<dbReference type="OrthoDB" id="690610at2759"/>
<sequence>MDKVVKYLDGTLPAPELSPTHMSYSMMKLMLDNGSCILTGIPTVYLVLGLQRSVRGWRRREALLDRVGHGGGLAFLEESLARL</sequence>
<evidence type="ECO:0000313" key="2">
    <source>
        <dbReference type="EMBL" id="KAF0905890.1"/>
    </source>
</evidence>
<feature type="transmembrane region" description="Helical" evidence="1">
    <location>
        <begin position="29"/>
        <end position="50"/>
    </location>
</feature>
<proteinExistence type="predicted"/>
<dbReference type="Proteomes" id="UP000479710">
    <property type="component" value="Unassembled WGS sequence"/>
</dbReference>
<organism evidence="2 3">
    <name type="scientific">Oryza meyeriana var. granulata</name>
    <dbReference type="NCBI Taxonomy" id="110450"/>
    <lineage>
        <taxon>Eukaryota</taxon>
        <taxon>Viridiplantae</taxon>
        <taxon>Streptophyta</taxon>
        <taxon>Embryophyta</taxon>
        <taxon>Tracheophyta</taxon>
        <taxon>Spermatophyta</taxon>
        <taxon>Magnoliopsida</taxon>
        <taxon>Liliopsida</taxon>
        <taxon>Poales</taxon>
        <taxon>Poaceae</taxon>
        <taxon>BOP clade</taxon>
        <taxon>Oryzoideae</taxon>
        <taxon>Oryzeae</taxon>
        <taxon>Oryzinae</taxon>
        <taxon>Oryza</taxon>
        <taxon>Oryza meyeriana</taxon>
    </lineage>
</organism>
<keyword evidence="1" id="KW-0812">Transmembrane</keyword>
<protein>
    <submittedName>
        <fullName evidence="2">Uncharacterized protein</fullName>
    </submittedName>
</protein>
<accession>A0A6G1D0K2</accession>